<dbReference type="InterPro" id="IPR001254">
    <property type="entry name" value="Trypsin_dom"/>
</dbReference>
<feature type="region of interest" description="Disordered" evidence="7">
    <location>
        <begin position="83"/>
        <end position="108"/>
    </location>
</feature>
<dbReference type="PANTHER" id="PTHR24253">
    <property type="entry name" value="TRANSMEMBRANE PROTEASE SERINE"/>
    <property type="match status" value="1"/>
</dbReference>
<dbReference type="SUPFAM" id="SSF50494">
    <property type="entry name" value="Trypsin-like serine proteases"/>
    <property type="match status" value="1"/>
</dbReference>
<dbReference type="InterPro" id="IPR043504">
    <property type="entry name" value="Peptidase_S1_PA_chymotrypsin"/>
</dbReference>
<evidence type="ECO:0000256" key="1">
    <source>
        <dbReference type="ARBA" id="ARBA00022670"/>
    </source>
</evidence>
<feature type="domain" description="Peptidase S1" evidence="8">
    <location>
        <begin position="129"/>
        <end position="365"/>
    </location>
</feature>
<dbReference type="Gene3D" id="2.40.10.10">
    <property type="entry name" value="Trypsin-like serine proteases"/>
    <property type="match status" value="2"/>
</dbReference>
<dbReference type="RGD" id="1562548">
    <property type="gene designation" value="Prss42"/>
</dbReference>
<dbReference type="AGR" id="RGD:1562548"/>
<dbReference type="FunFam" id="2.40.10.10:FF:000039">
    <property type="entry name" value="Brain-specific serine protease 4"/>
    <property type="match status" value="1"/>
</dbReference>
<dbReference type="InterPro" id="IPR001314">
    <property type="entry name" value="Peptidase_S1A"/>
</dbReference>
<keyword evidence="2" id="KW-0732">Signal</keyword>
<evidence type="ECO:0000256" key="2">
    <source>
        <dbReference type="ARBA" id="ARBA00022729"/>
    </source>
</evidence>
<keyword evidence="4" id="KW-1015">Disulfide bond</keyword>
<evidence type="ECO:0000256" key="6">
    <source>
        <dbReference type="RuleBase" id="RU363034"/>
    </source>
</evidence>
<dbReference type="InterPro" id="IPR018114">
    <property type="entry name" value="TRYPSIN_HIS"/>
</dbReference>
<dbReference type="PROSITE" id="PS00135">
    <property type="entry name" value="TRYPSIN_SER"/>
    <property type="match status" value="1"/>
</dbReference>
<proteinExistence type="predicted"/>
<evidence type="ECO:0000256" key="7">
    <source>
        <dbReference type="SAM" id="MobiDB-lite"/>
    </source>
</evidence>
<protein>
    <submittedName>
        <fullName evidence="9">Similar to testis serine protease2 (Predicted)</fullName>
    </submittedName>
</protein>
<evidence type="ECO:0000313" key="9">
    <source>
        <dbReference type="EMBL" id="EDL77058.1"/>
    </source>
</evidence>
<evidence type="ECO:0000256" key="4">
    <source>
        <dbReference type="ARBA" id="ARBA00023157"/>
    </source>
</evidence>
<keyword evidence="1 6" id="KW-0645">Protease</keyword>
<dbReference type="EMBL" id="CH473954">
    <property type="protein sequence ID" value="EDL77058.1"/>
    <property type="molecule type" value="Genomic_DNA"/>
</dbReference>
<accession>A6I3G9</accession>
<dbReference type="InterPro" id="IPR009003">
    <property type="entry name" value="Peptidase_S1_PA"/>
</dbReference>
<evidence type="ECO:0000256" key="3">
    <source>
        <dbReference type="ARBA" id="ARBA00022801"/>
    </source>
</evidence>
<keyword evidence="6" id="KW-0720">Serine protease</keyword>
<organism evidence="9">
    <name type="scientific">Rattus norvegicus</name>
    <name type="common">Rat</name>
    <dbReference type="NCBI Taxonomy" id="10116"/>
    <lineage>
        <taxon>Eukaryota</taxon>
        <taxon>Metazoa</taxon>
        <taxon>Chordata</taxon>
        <taxon>Craniata</taxon>
        <taxon>Vertebrata</taxon>
        <taxon>Euteleostomi</taxon>
        <taxon>Mammalia</taxon>
        <taxon>Eutheria</taxon>
        <taxon>Euarchontoglires</taxon>
        <taxon>Glires</taxon>
        <taxon>Rodentia</taxon>
        <taxon>Myomorpha</taxon>
        <taxon>Muroidea</taxon>
        <taxon>Muridae</taxon>
        <taxon>Murinae</taxon>
        <taxon>Rattus</taxon>
    </lineage>
</organism>
<reference evidence="9" key="1">
    <citation type="journal article" date="2005" name="Genome Res.">
        <title>Gene and alternative splicing annotation with AIR.</title>
        <authorList>
            <person name="Florea L."/>
            <person name="Di Francesco V."/>
            <person name="Miller J."/>
            <person name="Turner R."/>
            <person name="Yao A."/>
            <person name="Harris M."/>
            <person name="Walenz B."/>
            <person name="Mobarry C."/>
            <person name="Merkulov G.V."/>
            <person name="Charlab R."/>
            <person name="Dew I."/>
            <person name="Deng Z."/>
            <person name="Istrail S."/>
            <person name="Li P."/>
            <person name="Sutton G."/>
        </authorList>
    </citation>
    <scope>NUCLEOTIDE SEQUENCE</scope>
    <source>
        <strain evidence="9">BN</strain>
    </source>
</reference>
<dbReference type="InterPro" id="IPR033116">
    <property type="entry name" value="TRYPSIN_SER"/>
</dbReference>
<evidence type="ECO:0000256" key="5">
    <source>
        <dbReference type="ARBA" id="ARBA00023180"/>
    </source>
</evidence>
<dbReference type="SMART" id="SM00020">
    <property type="entry name" value="Tryp_SPc"/>
    <property type="match status" value="1"/>
</dbReference>
<dbReference type="AlphaFoldDB" id="A6I3G9"/>
<keyword evidence="5" id="KW-0325">Glycoprotein</keyword>
<dbReference type="GO" id="GO:0006508">
    <property type="term" value="P:proteolysis"/>
    <property type="evidence" value="ECO:0007669"/>
    <property type="project" value="UniProtKB-KW"/>
</dbReference>
<dbReference type="GO" id="GO:0004252">
    <property type="term" value="F:serine-type endopeptidase activity"/>
    <property type="evidence" value="ECO:0007669"/>
    <property type="project" value="InterPro"/>
</dbReference>
<reference evidence="9" key="2">
    <citation type="submission" date="2005-09" db="EMBL/GenBank/DDBJ databases">
        <authorList>
            <person name="Mural R.J."/>
            <person name="Li P.W."/>
            <person name="Adams M.D."/>
            <person name="Amanatides P.G."/>
            <person name="Baden-Tillson H."/>
            <person name="Barnstead M."/>
            <person name="Chin S.H."/>
            <person name="Dew I."/>
            <person name="Evans C.A."/>
            <person name="Ferriera S."/>
            <person name="Flanigan M."/>
            <person name="Fosler C."/>
            <person name="Glodek A."/>
            <person name="Gu Z."/>
            <person name="Holt R.A."/>
            <person name="Jennings D."/>
            <person name="Kraft C.L."/>
            <person name="Lu F."/>
            <person name="Nguyen T."/>
            <person name="Nusskern D.R."/>
            <person name="Pfannkoch C.M."/>
            <person name="Sitter C."/>
            <person name="Sutton G.G."/>
            <person name="Venter J.C."/>
            <person name="Wang Z."/>
            <person name="Woodage T."/>
            <person name="Zheng X.H."/>
            <person name="Zhong F."/>
        </authorList>
    </citation>
    <scope>NUCLEOTIDE SEQUENCE</scope>
    <source>
        <strain evidence="9">BN</strain>
    </source>
</reference>
<name>A6I3G9_RAT</name>
<dbReference type="PROSITE" id="PS00134">
    <property type="entry name" value="TRYPSIN_HIS"/>
    <property type="match status" value="1"/>
</dbReference>
<dbReference type="PRINTS" id="PR00722">
    <property type="entry name" value="CHYMOTRYPSIN"/>
</dbReference>
<keyword evidence="3 6" id="KW-0378">Hydrolase</keyword>
<dbReference type="PROSITE" id="PS50240">
    <property type="entry name" value="TRYPSIN_DOM"/>
    <property type="match status" value="1"/>
</dbReference>
<dbReference type="Proteomes" id="UP000234681">
    <property type="component" value="Chromosome 8"/>
</dbReference>
<dbReference type="CDD" id="cd00190">
    <property type="entry name" value="Tryp_SPc"/>
    <property type="match status" value="1"/>
</dbReference>
<dbReference type="PANTHER" id="PTHR24253:SF159">
    <property type="entry name" value="SERINE PROTEASE 42"/>
    <property type="match status" value="1"/>
</dbReference>
<gene>
    <name evidence="10" type="primary">Prss42</name>
    <name evidence="9" type="synonym">RGD1562548_predicted</name>
    <name evidence="9" type="ORF">rCG_25488</name>
</gene>
<sequence length="385" mass="41829">MRPTHWRLLQPFGEPVSPDRIEGGHVNLENGCHLTGRGWGDLRGGMASGGGSLGFVACLLLLQPKPCEAWAAASILSTSGFPSGLSESPGENSPPPTPVHTSKVASQGSTTRFPFTNFSIVCGQPLMKIMGGVDAEEGKWPWQVSLRVRHMHVCGGSLLNSQWVLTAAHCIHSRVQYNVKMGDRSVYRQNTSLVIPIQNIFVHPKFSTTTVVQNDIALLKLQQPVNFTSSIHPICVPTGTFHVKAGTKCWVTGWGKPDPGAPQIPTEILQEVDQSIILYEECNEMLKKMASTSVDLVKRGMVCAYKEGGKDACQGDSGGPLSCEFDNRWVQIGVVSWGIGCGRKGHPGVYTDVAFYNKWLITVVNQTACLHPVVFLILLLCLLTL</sequence>
<feature type="compositionally biased region" description="Polar residues" evidence="7">
    <location>
        <begin position="99"/>
        <end position="108"/>
    </location>
</feature>
<dbReference type="Pfam" id="PF00089">
    <property type="entry name" value="Trypsin"/>
    <property type="match status" value="1"/>
</dbReference>
<evidence type="ECO:0000259" key="8">
    <source>
        <dbReference type="PROSITE" id="PS50240"/>
    </source>
</evidence>
<evidence type="ECO:0000313" key="10">
    <source>
        <dbReference type="RGD" id="1562548"/>
    </source>
</evidence>